<protein>
    <submittedName>
        <fullName evidence="3">HDL452Wp</fullName>
    </submittedName>
</protein>
<name>A0A0X8HRU4_9SACH</name>
<dbReference type="InterPro" id="IPR033449">
    <property type="entry name" value="Rit1_N"/>
</dbReference>
<evidence type="ECO:0000313" key="3">
    <source>
        <dbReference type="EMBL" id="AMD20292.1"/>
    </source>
</evidence>
<dbReference type="STRING" id="45286.A0A0X8HRU4"/>
<dbReference type="AlphaFoldDB" id="A0A0X8HRU4"/>
<accession>A0A0X8HRU4</accession>
<dbReference type="OrthoDB" id="45256at2759"/>
<dbReference type="PANTHER" id="PTHR31811:SF0">
    <property type="entry name" value="TRNA A64-2'-O-RIBOSYLPHOSPHATE TRANSFERASE"/>
    <property type="match status" value="1"/>
</dbReference>
<dbReference type="InterPro" id="IPR033421">
    <property type="entry name" value="Rit1_DUSP-like"/>
</dbReference>
<feature type="domain" description="Rit1 N-terminal" evidence="2">
    <location>
        <begin position="16"/>
        <end position="293"/>
    </location>
</feature>
<dbReference type="GO" id="GO:0019988">
    <property type="term" value="P:charged-tRNA amino acid modification"/>
    <property type="evidence" value="ECO:0007669"/>
    <property type="project" value="InterPro"/>
</dbReference>
<gene>
    <name evidence="3" type="ORF">AW171_hschr42178</name>
</gene>
<dbReference type="GeneID" id="28723532"/>
<keyword evidence="4" id="KW-1185">Reference proteome</keyword>
<proteinExistence type="predicted"/>
<dbReference type="GO" id="GO:0043399">
    <property type="term" value="F:tRNA adenosine(64)-2'-O-ribosylphosphate transferase activity"/>
    <property type="evidence" value="ECO:0007669"/>
    <property type="project" value="InterPro"/>
</dbReference>
<dbReference type="EMBL" id="CP014244">
    <property type="protein sequence ID" value="AMD20292.1"/>
    <property type="molecule type" value="Genomic_DNA"/>
</dbReference>
<organism evidence="3 4">
    <name type="scientific">Eremothecium sinecaudum</name>
    <dbReference type="NCBI Taxonomy" id="45286"/>
    <lineage>
        <taxon>Eukaryota</taxon>
        <taxon>Fungi</taxon>
        <taxon>Dikarya</taxon>
        <taxon>Ascomycota</taxon>
        <taxon>Saccharomycotina</taxon>
        <taxon>Saccharomycetes</taxon>
        <taxon>Saccharomycetales</taxon>
        <taxon>Saccharomycetaceae</taxon>
        <taxon>Eremothecium</taxon>
    </lineage>
</organism>
<evidence type="ECO:0000259" key="1">
    <source>
        <dbReference type="Pfam" id="PF04179"/>
    </source>
</evidence>
<dbReference type="GO" id="GO:0005737">
    <property type="term" value="C:cytoplasm"/>
    <property type="evidence" value="ECO:0007669"/>
    <property type="project" value="TreeGrafter"/>
</dbReference>
<feature type="domain" description="Rit1 DUSP-like" evidence="1">
    <location>
        <begin position="366"/>
        <end position="471"/>
    </location>
</feature>
<dbReference type="PANTHER" id="PTHR31811">
    <property type="entry name" value="TRNA A64-2'-O-RIBOSYLPHOSPHATE TRANSFERASE"/>
    <property type="match status" value="1"/>
</dbReference>
<dbReference type="RefSeq" id="XP_017987288.1">
    <property type="nucleotide sequence ID" value="XM_018132134.1"/>
</dbReference>
<evidence type="ECO:0000259" key="2">
    <source>
        <dbReference type="Pfam" id="PF17184"/>
    </source>
</evidence>
<dbReference type="PIRSF" id="PIRSF007747">
    <property type="entry name" value="Ribosyl_Ptfrase"/>
    <property type="match status" value="1"/>
</dbReference>
<dbReference type="Pfam" id="PF04179">
    <property type="entry name" value="Init_tRNA_PT"/>
    <property type="match status" value="1"/>
</dbReference>
<dbReference type="InterPro" id="IPR007306">
    <property type="entry name" value="Rit1"/>
</dbReference>
<sequence length="473" mass="53215">MEAEIRYSLNATSRDIKKEYTSLRNRLQSIILDNKYMCDEVIPSFPDYPIIPNERCGLWYCRPGQYEQTSYFKSTDGHTAIWDFSVRRLNFHLLPTLSKHNGLIIVDSTRRGKKMPDALSKTIPIWCAVLNNLILEFTGNQQQVLFCPPDIVSPTEYSSIVSKLPHLVEKLKKIDQITGEKLFAMFGGRTLRPFWVYPGSSLLNVSKDIFTGEMTGAKWSPPENVIPLILYTASYQCQDGVDNKNGFTYVQGAADDHELWAGGLTSNLLWKHFNVLGDPTKSESELASYCQNLLTSEADNLPVASNLKSLFKIDVVNSSLHLAAIRNNTTISKEVAAELEKNYSLTIVCSETVAMGANVECKSIKIYPMNSDSKKGSRTLRITLIEIDKLISDHLKNKTPIMICCNTGRDISVGVVLTILCRHFDLDWLPAQQISINKTVVRKHLAKLISHMDGRNLNPSRATLNSINSFLMQ</sequence>
<evidence type="ECO:0000313" key="4">
    <source>
        <dbReference type="Proteomes" id="UP000243052"/>
    </source>
</evidence>
<dbReference type="Pfam" id="PF17184">
    <property type="entry name" value="Rit1_C"/>
    <property type="match status" value="1"/>
</dbReference>
<reference evidence="3 4" key="1">
    <citation type="submission" date="2016-01" db="EMBL/GenBank/DDBJ databases">
        <title>Genome sequence of the yeast Holleya sinecauda.</title>
        <authorList>
            <person name="Dietrich F.S."/>
        </authorList>
    </citation>
    <scope>NUCLEOTIDE SEQUENCE [LARGE SCALE GENOMIC DNA]</scope>
    <source>
        <strain evidence="3 4">ATCC 58844</strain>
    </source>
</reference>
<dbReference type="Proteomes" id="UP000243052">
    <property type="component" value="Chromosome iv"/>
</dbReference>